<dbReference type="InParanoid" id="G3INA8"/>
<feature type="compositionally biased region" description="Basic and acidic residues" evidence="1">
    <location>
        <begin position="17"/>
        <end position="36"/>
    </location>
</feature>
<organism evidence="2 3">
    <name type="scientific">Cricetulus griseus</name>
    <name type="common">Chinese hamster</name>
    <name type="synonym">Cricetulus barabensis griseus</name>
    <dbReference type="NCBI Taxonomy" id="10029"/>
    <lineage>
        <taxon>Eukaryota</taxon>
        <taxon>Metazoa</taxon>
        <taxon>Chordata</taxon>
        <taxon>Craniata</taxon>
        <taxon>Vertebrata</taxon>
        <taxon>Euteleostomi</taxon>
        <taxon>Mammalia</taxon>
        <taxon>Eutheria</taxon>
        <taxon>Euarchontoglires</taxon>
        <taxon>Glires</taxon>
        <taxon>Rodentia</taxon>
        <taxon>Myomorpha</taxon>
        <taxon>Muroidea</taxon>
        <taxon>Cricetidae</taxon>
        <taxon>Cricetinae</taxon>
        <taxon>Cricetulus</taxon>
    </lineage>
</organism>
<gene>
    <name evidence="2" type="ORF">I79_025420</name>
</gene>
<name>G3INA8_CRIGR</name>
<proteinExistence type="predicted"/>
<reference evidence="3" key="1">
    <citation type="journal article" date="2011" name="Nat. Biotechnol.">
        <title>The genomic sequence of the Chinese hamster ovary (CHO)-K1 cell line.</title>
        <authorList>
            <person name="Xu X."/>
            <person name="Nagarajan H."/>
            <person name="Lewis N.E."/>
            <person name="Pan S."/>
            <person name="Cai Z."/>
            <person name="Liu X."/>
            <person name="Chen W."/>
            <person name="Xie M."/>
            <person name="Wang W."/>
            <person name="Hammond S."/>
            <person name="Andersen M.R."/>
            <person name="Neff N."/>
            <person name="Passarelli B."/>
            <person name="Koh W."/>
            <person name="Fan H.C."/>
            <person name="Wang J."/>
            <person name="Gui Y."/>
            <person name="Lee K.H."/>
            <person name="Betenbaugh M.J."/>
            <person name="Quake S.R."/>
            <person name="Famili I."/>
            <person name="Palsson B.O."/>
            <person name="Wang J."/>
        </authorList>
    </citation>
    <scope>NUCLEOTIDE SEQUENCE [LARGE SCALE GENOMIC DNA]</scope>
    <source>
        <strain evidence="3">CHO K1 cell line</strain>
    </source>
</reference>
<evidence type="ECO:0000256" key="1">
    <source>
        <dbReference type="SAM" id="MobiDB-lite"/>
    </source>
</evidence>
<feature type="region of interest" description="Disordered" evidence="1">
    <location>
        <begin position="1"/>
        <end position="36"/>
    </location>
</feature>
<protein>
    <submittedName>
        <fullName evidence="2">Mdm2-binding protein</fullName>
    </submittedName>
</protein>
<dbReference type="eggNOG" id="ENOG502RGBH">
    <property type="taxonomic scope" value="Eukaryota"/>
</dbReference>
<accession>G3INA8</accession>
<dbReference type="Proteomes" id="UP000001075">
    <property type="component" value="Unassembled WGS sequence"/>
</dbReference>
<dbReference type="AlphaFoldDB" id="G3INA8"/>
<dbReference type="EMBL" id="JH005654">
    <property type="protein sequence ID" value="EGW15264.1"/>
    <property type="molecule type" value="Genomic_DNA"/>
</dbReference>
<evidence type="ECO:0000313" key="2">
    <source>
        <dbReference type="EMBL" id="EGW15264.1"/>
    </source>
</evidence>
<sequence>MLPDFRRPFRFHSPGRRTSDPPRVRPETKTTQHEGSYRGRALVGCFSATLRHRASRSPFVTKQGQGEWLTQSVVSPSHRREKRPGDIIPGWIASRAAGNRKCARRAALWSPRTGWSLGAKDMDRYLLLVTWREGTLPSPAGGDSEPGTEAAASPDCTEKQPRKLRAEKRRESARGAQGIGVSEGVPGGGRSAGRTSVPGRCPP</sequence>
<feature type="region of interest" description="Disordered" evidence="1">
    <location>
        <begin position="136"/>
        <end position="203"/>
    </location>
</feature>
<evidence type="ECO:0000313" key="3">
    <source>
        <dbReference type="Proteomes" id="UP000001075"/>
    </source>
</evidence>